<feature type="signal peptide" evidence="1">
    <location>
        <begin position="1"/>
        <end position="19"/>
    </location>
</feature>
<name>A0ABU8QIN9_9RHOB</name>
<organism evidence="3 4">
    <name type="scientific">Cognatishimia coralii</name>
    <dbReference type="NCBI Taxonomy" id="3083254"/>
    <lineage>
        <taxon>Bacteria</taxon>
        <taxon>Pseudomonadati</taxon>
        <taxon>Pseudomonadota</taxon>
        <taxon>Alphaproteobacteria</taxon>
        <taxon>Rhodobacterales</taxon>
        <taxon>Paracoccaceae</taxon>
        <taxon>Cognatishimia</taxon>
    </lineage>
</organism>
<dbReference type="SUPFAM" id="SSF54427">
    <property type="entry name" value="NTF2-like"/>
    <property type="match status" value="1"/>
</dbReference>
<dbReference type="EMBL" id="JBBGAZ010000007">
    <property type="protein sequence ID" value="MEJ5219279.1"/>
    <property type="molecule type" value="Genomic_DNA"/>
</dbReference>
<comment type="caution">
    <text evidence="3">The sequence shown here is derived from an EMBL/GenBank/DDBJ whole genome shotgun (WGS) entry which is preliminary data.</text>
</comment>
<dbReference type="RefSeq" id="WP_339404104.1">
    <property type="nucleotide sequence ID" value="NZ_JBBGAZ010000007.1"/>
</dbReference>
<accession>A0ABU8QIN9</accession>
<protein>
    <submittedName>
        <fullName evidence="3">Nuclear transport factor 2 family protein</fullName>
    </submittedName>
</protein>
<keyword evidence="1" id="KW-0732">Signal</keyword>
<dbReference type="Pfam" id="PF13577">
    <property type="entry name" value="SnoaL_4"/>
    <property type="match status" value="1"/>
</dbReference>
<evidence type="ECO:0000313" key="3">
    <source>
        <dbReference type="EMBL" id="MEJ5219279.1"/>
    </source>
</evidence>
<proteinExistence type="predicted"/>
<sequence>MKTLLTAGLIALGATSAYAESKDMVVSCTQRVQDYAWYLDHPGEDMVATSKAFAEIFTEDAVLKLNNAQFVEETFVGHDAIAARYLQGRDVMRFLHVTGNVRIVPTGEDTAMGTNYVTVYIHPIGGSMAENSIQGIAEYRDEYRMTEDGCRISNRFAYLRLLGDDGAIADPQP</sequence>
<gene>
    <name evidence="3" type="ORF">WG622_13565</name>
</gene>
<reference evidence="3 4" key="1">
    <citation type="submission" date="2024-03" db="EMBL/GenBank/DDBJ databases">
        <title>Cognatishimia coralii sp. nov., a marine bacterium isolated from coral surrounding seawater.</title>
        <authorList>
            <person name="Liu X."/>
            <person name="Liu S."/>
            <person name="Sun H."/>
            <person name="Zhang Y."/>
        </authorList>
    </citation>
    <scope>NUCLEOTIDE SEQUENCE [LARGE SCALE GENOMIC DNA]</scope>
    <source>
        <strain evidence="3 4">D5M38</strain>
    </source>
</reference>
<evidence type="ECO:0000259" key="2">
    <source>
        <dbReference type="Pfam" id="PF13577"/>
    </source>
</evidence>
<dbReference type="InterPro" id="IPR032710">
    <property type="entry name" value="NTF2-like_dom_sf"/>
</dbReference>
<dbReference type="CDD" id="cd00531">
    <property type="entry name" value="NTF2_like"/>
    <property type="match status" value="1"/>
</dbReference>
<evidence type="ECO:0000313" key="4">
    <source>
        <dbReference type="Proteomes" id="UP001368270"/>
    </source>
</evidence>
<dbReference type="InterPro" id="IPR037401">
    <property type="entry name" value="SnoaL-like"/>
</dbReference>
<feature type="chain" id="PRO_5046120173" evidence="1">
    <location>
        <begin position="20"/>
        <end position="173"/>
    </location>
</feature>
<evidence type="ECO:0000256" key="1">
    <source>
        <dbReference type="SAM" id="SignalP"/>
    </source>
</evidence>
<dbReference type="Proteomes" id="UP001368270">
    <property type="component" value="Unassembled WGS sequence"/>
</dbReference>
<dbReference type="Gene3D" id="3.10.450.50">
    <property type="match status" value="1"/>
</dbReference>
<keyword evidence="4" id="KW-1185">Reference proteome</keyword>
<feature type="domain" description="SnoaL-like" evidence="2">
    <location>
        <begin position="30"/>
        <end position="155"/>
    </location>
</feature>